<keyword evidence="1" id="KW-1133">Transmembrane helix</keyword>
<accession>A0AAW1VMK4</accession>
<name>A0AAW1VMK4_RUBAR</name>
<keyword evidence="1" id="KW-0472">Membrane</keyword>
<dbReference type="EMBL" id="JBEDUW010000221">
    <property type="protein sequence ID" value="KAK9903676.1"/>
    <property type="molecule type" value="Genomic_DNA"/>
</dbReference>
<evidence type="ECO:0000313" key="3">
    <source>
        <dbReference type="Proteomes" id="UP001457282"/>
    </source>
</evidence>
<sequence>MKIAAHRSNNPFHFSIRLQCTILTITNAGAGAAGAGAAGAAGVVVVICGDALAVFINVEWLSMMLHYLGIFAYEV</sequence>
<feature type="transmembrane region" description="Helical" evidence="1">
    <location>
        <begin position="21"/>
        <end position="47"/>
    </location>
</feature>
<proteinExistence type="predicted"/>
<dbReference type="AlphaFoldDB" id="A0AAW1VMK4"/>
<organism evidence="2 3">
    <name type="scientific">Rubus argutus</name>
    <name type="common">Southern blackberry</name>
    <dbReference type="NCBI Taxonomy" id="59490"/>
    <lineage>
        <taxon>Eukaryota</taxon>
        <taxon>Viridiplantae</taxon>
        <taxon>Streptophyta</taxon>
        <taxon>Embryophyta</taxon>
        <taxon>Tracheophyta</taxon>
        <taxon>Spermatophyta</taxon>
        <taxon>Magnoliopsida</taxon>
        <taxon>eudicotyledons</taxon>
        <taxon>Gunneridae</taxon>
        <taxon>Pentapetalae</taxon>
        <taxon>rosids</taxon>
        <taxon>fabids</taxon>
        <taxon>Rosales</taxon>
        <taxon>Rosaceae</taxon>
        <taxon>Rosoideae</taxon>
        <taxon>Rosoideae incertae sedis</taxon>
        <taxon>Rubus</taxon>
    </lineage>
</organism>
<gene>
    <name evidence="2" type="ORF">M0R45_001098</name>
</gene>
<evidence type="ECO:0000313" key="2">
    <source>
        <dbReference type="EMBL" id="KAK9903676.1"/>
    </source>
</evidence>
<reference evidence="2 3" key="1">
    <citation type="journal article" date="2023" name="G3 (Bethesda)">
        <title>A chromosome-length genome assembly and annotation of blackberry (Rubus argutus, cv. 'Hillquist').</title>
        <authorList>
            <person name="Bruna T."/>
            <person name="Aryal R."/>
            <person name="Dudchenko O."/>
            <person name="Sargent D.J."/>
            <person name="Mead D."/>
            <person name="Buti M."/>
            <person name="Cavallini A."/>
            <person name="Hytonen T."/>
            <person name="Andres J."/>
            <person name="Pham M."/>
            <person name="Weisz D."/>
            <person name="Mascagni F."/>
            <person name="Usai G."/>
            <person name="Natali L."/>
            <person name="Bassil N."/>
            <person name="Fernandez G.E."/>
            <person name="Lomsadze A."/>
            <person name="Armour M."/>
            <person name="Olukolu B."/>
            <person name="Poorten T."/>
            <person name="Britton C."/>
            <person name="Davik J."/>
            <person name="Ashrafi H."/>
            <person name="Aiden E.L."/>
            <person name="Borodovsky M."/>
            <person name="Worthington M."/>
        </authorList>
    </citation>
    <scope>NUCLEOTIDE SEQUENCE [LARGE SCALE GENOMIC DNA]</scope>
    <source>
        <strain evidence="2">PI 553951</strain>
    </source>
</reference>
<evidence type="ECO:0000256" key="1">
    <source>
        <dbReference type="SAM" id="Phobius"/>
    </source>
</evidence>
<dbReference type="Proteomes" id="UP001457282">
    <property type="component" value="Unassembled WGS sequence"/>
</dbReference>
<protein>
    <submittedName>
        <fullName evidence="2">Uncharacterized protein</fullName>
    </submittedName>
</protein>
<comment type="caution">
    <text evidence="2">The sequence shown here is derived from an EMBL/GenBank/DDBJ whole genome shotgun (WGS) entry which is preliminary data.</text>
</comment>
<feature type="transmembrane region" description="Helical" evidence="1">
    <location>
        <begin position="53"/>
        <end position="73"/>
    </location>
</feature>
<keyword evidence="1" id="KW-0812">Transmembrane</keyword>
<keyword evidence="3" id="KW-1185">Reference proteome</keyword>